<organism evidence="1 2">
    <name type="scientific">Aphanizomenon flos-aquae LD13</name>
    <dbReference type="NCBI Taxonomy" id="1710894"/>
    <lineage>
        <taxon>Bacteria</taxon>
        <taxon>Bacillati</taxon>
        <taxon>Cyanobacteriota</taxon>
        <taxon>Cyanophyceae</taxon>
        <taxon>Nostocales</taxon>
        <taxon>Aphanizomenonaceae</taxon>
        <taxon>Aphanizomenon</taxon>
    </lineage>
</organism>
<dbReference type="Pfam" id="PF13489">
    <property type="entry name" value="Methyltransf_23"/>
    <property type="match status" value="1"/>
</dbReference>
<dbReference type="GO" id="GO:0032259">
    <property type="term" value="P:methylation"/>
    <property type="evidence" value="ECO:0007669"/>
    <property type="project" value="UniProtKB-KW"/>
</dbReference>
<comment type="caution">
    <text evidence="1">The sequence shown here is derived from an EMBL/GenBank/DDBJ whole genome shotgun (WGS) entry which is preliminary data.</text>
</comment>
<sequence>MTTTPNQYEYSYQNSQAGHHHDYLLKPLMEMISEILPPPNKQKPRILDIGCGNGSLSNFLAQQGYEVVGVEESESGVKLANQSFPSCRFIQGSIYDLPYSELGDNFDIVIAVEVIEHLFYPKELVRSSKKCLKPNGGLILTTPYHGYLKNLVMAATGKMDNHFTALWDGGHIKFFSVPTMKDLLKSENYTNIKFKFAGRFPYLWKSMLCSSTIVQ</sequence>
<proteinExistence type="predicted"/>
<name>A0A1B7VZU8_APHFL</name>
<gene>
    <name evidence="1" type="ORF">AN481_04700</name>
</gene>
<evidence type="ECO:0000313" key="1">
    <source>
        <dbReference type="EMBL" id="OBQ26531.1"/>
    </source>
</evidence>
<accession>A0A1B7VZU8</accession>
<keyword evidence="1" id="KW-0808">Transferase</keyword>
<dbReference type="PATRIC" id="fig|1710894.3.peg.1579"/>
<evidence type="ECO:0000313" key="2">
    <source>
        <dbReference type="Proteomes" id="UP000092382"/>
    </source>
</evidence>
<dbReference type="Gene3D" id="3.40.50.150">
    <property type="entry name" value="Vaccinia Virus protein VP39"/>
    <property type="match status" value="1"/>
</dbReference>
<dbReference type="InterPro" id="IPR029063">
    <property type="entry name" value="SAM-dependent_MTases_sf"/>
</dbReference>
<dbReference type="STRING" id="1803587.GCA_001593825_01309"/>
<keyword evidence="1" id="KW-0489">Methyltransferase</keyword>
<protein>
    <submittedName>
        <fullName evidence="1">Methyltransferase</fullName>
    </submittedName>
</protein>
<dbReference type="AlphaFoldDB" id="A0A1B7VZU8"/>
<dbReference type="EMBL" id="LJOY01000010">
    <property type="protein sequence ID" value="OBQ26531.1"/>
    <property type="molecule type" value="Genomic_DNA"/>
</dbReference>
<dbReference type="SUPFAM" id="SSF53335">
    <property type="entry name" value="S-adenosyl-L-methionine-dependent methyltransferases"/>
    <property type="match status" value="1"/>
</dbReference>
<reference evidence="1 2" key="1">
    <citation type="submission" date="2015-09" db="EMBL/GenBank/DDBJ databases">
        <title>Whole genome shotgun sequence assembly of Aphanizomenon flos-aquae UKL13.</title>
        <authorList>
            <person name="Driscoll C."/>
        </authorList>
    </citation>
    <scope>NUCLEOTIDE SEQUENCE [LARGE SCALE GENOMIC DNA]</scope>
    <source>
        <strain evidence="1">MDT13</strain>
    </source>
</reference>
<dbReference type="Proteomes" id="UP000092382">
    <property type="component" value="Unassembled WGS sequence"/>
</dbReference>
<dbReference type="CDD" id="cd02440">
    <property type="entry name" value="AdoMet_MTases"/>
    <property type="match status" value="1"/>
</dbReference>
<dbReference type="PANTHER" id="PTHR43861">
    <property type="entry name" value="TRANS-ACONITATE 2-METHYLTRANSFERASE-RELATED"/>
    <property type="match status" value="1"/>
</dbReference>
<dbReference type="GO" id="GO:0008168">
    <property type="term" value="F:methyltransferase activity"/>
    <property type="evidence" value="ECO:0007669"/>
    <property type="project" value="UniProtKB-KW"/>
</dbReference>